<protein>
    <submittedName>
        <fullName evidence="1">Uncharacterized protein</fullName>
    </submittedName>
</protein>
<proteinExistence type="predicted"/>
<dbReference type="AlphaFoldDB" id="A0AAV7K3M1"/>
<name>A0AAV7K3M1_9METZ</name>
<keyword evidence="2" id="KW-1185">Reference proteome</keyword>
<sequence>MDGAFCIACSLFGNNSRASFAETSWSHDGVNRWDKMKSRGKGKKEKLFEHFSSSSHRLAAERLRSSKLESTHVDVVISSARKKKFSQEEQEPLQNRKL</sequence>
<gene>
    <name evidence="1" type="ORF">LOD99_2149</name>
</gene>
<organism evidence="1 2">
    <name type="scientific">Oopsacas minuta</name>
    <dbReference type="NCBI Taxonomy" id="111878"/>
    <lineage>
        <taxon>Eukaryota</taxon>
        <taxon>Metazoa</taxon>
        <taxon>Porifera</taxon>
        <taxon>Hexactinellida</taxon>
        <taxon>Hexasterophora</taxon>
        <taxon>Lyssacinosida</taxon>
        <taxon>Leucopsacidae</taxon>
        <taxon>Oopsacas</taxon>
    </lineage>
</organism>
<reference evidence="1 2" key="1">
    <citation type="journal article" date="2023" name="BMC Biol.">
        <title>The compact genome of the sponge Oopsacas minuta (Hexactinellida) is lacking key metazoan core genes.</title>
        <authorList>
            <person name="Santini S."/>
            <person name="Schenkelaars Q."/>
            <person name="Jourda C."/>
            <person name="Duchesne M."/>
            <person name="Belahbib H."/>
            <person name="Rocher C."/>
            <person name="Selva M."/>
            <person name="Riesgo A."/>
            <person name="Vervoort M."/>
            <person name="Leys S.P."/>
            <person name="Kodjabachian L."/>
            <person name="Le Bivic A."/>
            <person name="Borchiellini C."/>
            <person name="Claverie J.M."/>
            <person name="Renard E."/>
        </authorList>
    </citation>
    <scope>NUCLEOTIDE SEQUENCE [LARGE SCALE GENOMIC DNA]</scope>
    <source>
        <strain evidence="1">SPO-2</strain>
    </source>
</reference>
<dbReference type="EMBL" id="JAKMXF010000199">
    <property type="protein sequence ID" value="KAI6655314.1"/>
    <property type="molecule type" value="Genomic_DNA"/>
</dbReference>
<evidence type="ECO:0000313" key="1">
    <source>
        <dbReference type="EMBL" id="KAI6655314.1"/>
    </source>
</evidence>
<accession>A0AAV7K3M1</accession>
<dbReference type="Proteomes" id="UP001165289">
    <property type="component" value="Unassembled WGS sequence"/>
</dbReference>
<comment type="caution">
    <text evidence="1">The sequence shown here is derived from an EMBL/GenBank/DDBJ whole genome shotgun (WGS) entry which is preliminary data.</text>
</comment>
<evidence type="ECO:0000313" key="2">
    <source>
        <dbReference type="Proteomes" id="UP001165289"/>
    </source>
</evidence>